<dbReference type="EMBL" id="CACRXK020001579">
    <property type="protein sequence ID" value="CAB3989980.1"/>
    <property type="molecule type" value="Genomic_DNA"/>
</dbReference>
<reference evidence="1" key="1">
    <citation type="submission" date="2020-04" db="EMBL/GenBank/DDBJ databases">
        <authorList>
            <person name="Alioto T."/>
            <person name="Alioto T."/>
            <person name="Gomez Garrido J."/>
        </authorList>
    </citation>
    <scope>NUCLEOTIDE SEQUENCE</scope>
    <source>
        <strain evidence="1">A484AB</strain>
    </source>
</reference>
<dbReference type="AlphaFoldDB" id="A0A6S7H003"/>
<dbReference type="InterPro" id="IPR036465">
    <property type="entry name" value="vWFA_dom_sf"/>
</dbReference>
<accession>A0A6S7H003</accession>
<dbReference type="InterPro" id="IPR002035">
    <property type="entry name" value="VWF_A"/>
</dbReference>
<dbReference type="Gene3D" id="3.40.50.410">
    <property type="entry name" value="von Willebrand factor, type A domain"/>
    <property type="match status" value="2"/>
</dbReference>
<proteinExistence type="predicted"/>
<dbReference type="OrthoDB" id="6132182at2759"/>
<dbReference type="CDD" id="cd01450">
    <property type="entry name" value="vWFA_subfamily_ECM"/>
    <property type="match status" value="1"/>
</dbReference>
<protein>
    <submittedName>
        <fullName evidence="1">Uncharacterized protein</fullName>
    </submittedName>
</protein>
<dbReference type="Proteomes" id="UP001152795">
    <property type="component" value="Unassembled WGS sequence"/>
</dbReference>
<dbReference type="SUPFAM" id="SSF53300">
    <property type="entry name" value="vWA-like"/>
    <property type="match status" value="2"/>
</dbReference>
<dbReference type="Pfam" id="PF00092">
    <property type="entry name" value="VWA"/>
    <property type="match status" value="1"/>
</dbReference>
<keyword evidence="2" id="KW-1185">Reference proteome</keyword>
<organism evidence="1 2">
    <name type="scientific">Paramuricea clavata</name>
    <name type="common">Red gorgonian</name>
    <name type="synonym">Violescent sea-whip</name>
    <dbReference type="NCBI Taxonomy" id="317549"/>
    <lineage>
        <taxon>Eukaryota</taxon>
        <taxon>Metazoa</taxon>
        <taxon>Cnidaria</taxon>
        <taxon>Anthozoa</taxon>
        <taxon>Octocorallia</taxon>
        <taxon>Malacalcyonacea</taxon>
        <taxon>Plexauridae</taxon>
        <taxon>Paramuricea</taxon>
    </lineage>
</organism>
<evidence type="ECO:0000313" key="1">
    <source>
        <dbReference type="EMBL" id="CAB3989980.1"/>
    </source>
</evidence>
<sequence>MDHDLWRRGGPSIATTAPSHNSDCIKDILILWDNSASVGYGDFKDKVLPFLLNLVKNNKLNVGEGGTQLGFITFSSLEKTRTLLKFGEKTTRDDYVKWLEWYKSPSYPKLVYEADLVGDLTYMGEAFKLANENFTQTSPFNYRKQVEDVIFLFTDGEPKAGIGKDSVLKDFNQTIIDLSSEPGKKNQKYYFQTRLTEKDLNKIVDQLVGPLCVPAGDCDCKGITEQTVYTKKGSNAIAEWPEPILTCANQPSNYEVKVSPKGSTSGQAFQEGSHNITYSFIYNDATMRRTKDCIVSIKVAGCECPPTQQLSGVIGPSETDGLAEWNIPEPTCPTMLSSPQHIDTTPNSERRRLSEGEHTIQYVYTHAEGSINAFDITCDVKITMQACKCPTTQTVNAKVQPGDTRVLVAWTEPTPNCTTTPSASNPSSTSGWFSVGQHKRTYKYKYANKQTSFDIKCYVNIVVTGEFCGKTTYDAATHVCCCGKIYKKKPDYQCCGLEYYNALSESCCNSERAILAPRGKCPTFKSASPLNHRAGVDDVVMLFTDGKPNPSNGRKNQIPVADNFSTELKSKNVKIFGLAVGKEENINKFYSYIVKWSSPPEEDYVFKADLTELNDVVNKLVGPLCGLPAVVCRCTKPVTPFIAYAEPGQQTGKVSWPKQEAACTNDVVPTPGPVHPSGAISGGRYSLGKHVITYPFSYDEAGKPKVLNCQVNFTVVR</sequence>
<dbReference type="PROSITE" id="PS50234">
    <property type="entry name" value="VWFA"/>
    <property type="match status" value="2"/>
</dbReference>
<evidence type="ECO:0000313" key="2">
    <source>
        <dbReference type="Proteomes" id="UP001152795"/>
    </source>
</evidence>
<name>A0A6S7H003_PARCT</name>
<comment type="caution">
    <text evidence="1">The sequence shown here is derived from an EMBL/GenBank/DDBJ whole genome shotgun (WGS) entry which is preliminary data.</text>
</comment>
<gene>
    <name evidence="1" type="ORF">PACLA_8A068827</name>
</gene>